<comment type="caution">
    <text evidence="4">The sequence shown here is derived from an EMBL/GenBank/DDBJ whole genome shotgun (WGS) entry which is preliminary data.</text>
</comment>
<reference evidence="4 5" key="1">
    <citation type="submission" date="2024-08" db="EMBL/GenBank/DDBJ databases">
        <title>Whole-genome sequencing of halo(alkali)philic microorganisms from hypersaline lakes.</title>
        <authorList>
            <person name="Sorokin D.Y."/>
            <person name="Merkel A.Y."/>
            <person name="Messina E."/>
            <person name="Yakimov M."/>
        </authorList>
    </citation>
    <scope>NUCLEOTIDE SEQUENCE [LARGE SCALE GENOMIC DNA]</scope>
    <source>
        <strain evidence="4 5">Cl-TMA</strain>
    </source>
</reference>
<gene>
    <name evidence="4" type="ORF">ACERLL_04610</name>
</gene>
<evidence type="ECO:0000256" key="1">
    <source>
        <dbReference type="ARBA" id="ARBA00022729"/>
    </source>
</evidence>
<sequence>MGDGRGKGAGFLGAVILLGWLVVPPSSWGQDLPPSILADQYLLAIKKHAEAGEHHKAAGKFKKILELDVEVPPVFWYHYGRNFQARNKPIEAKKALTKYVSLTGRQGKHYTEALERLNTVTPKAKARKAEQAERRRIQERAERQGLIRTLDNPARGKGDKFGTRVAIGAHGSHILIGAPHAQNRLGQVYLFDPEGRFQRDLLRGLRGIPHDEYEWCQFGYSMGVSADGSRFFLGSAADPDCGGQILLTEKGVQRFTGTGPSYHEVFGHPVALAGDGSRLLVSNGNQKKTSLLSGQGDLLQTFENPASAGVSHSALALSGNGHRILIGYMEEHSPRKNVGRAYLFNAEGDVLRHFSDPTPTSEDLFGADVAMTPDGRRILIGAPGDDSAETDVGQAHLFDAEGNLLRTYDDPTPTGRKGYGDRFGSAVAISGDGTRVLIGAPGHRPSYNSSGEAHLFDPEGNLLRSFDDPTPTGLSHFGESVAISADGTRILIGAPDDSTIAFQAGQAHLFDASDL</sequence>
<dbReference type="Gene3D" id="2.130.10.130">
    <property type="entry name" value="Integrin alpha, N-terminal"/>
    <property type="match status" value="1"/>
</dbReference>
<dbReference type="InterPro" id="IPR013517">
    <property type="entry name" value="FG-GAP"/>
</dbReference>
<dbReference type="RefSeq" id="WP_373654888.1">
    <property type="nucleotide sequence ID" value="NZ_JBGUAW010000003.1"/>
</dbReference>
<dbReference type="SUPFAM" id="SSF50998">
    <property type="entry name" value="Quinoprotein alcohol dehydrogenase-like"/>
    <property type="match status" value="1"/>
</dbReference>
<keyword evidence="5" id="KW-1185">Reference proteome</keyword>
<proteinExistence type="predicted"/>
<evidence type="ECO:0000313" key="5">
    <source>
        <dbReference type="Proteomes" id="UP001575181"/>
    </source>
</evidence>
<dbReference type="EMBL" id="JBGUAW010000003">
    <property type="protein sequence ID" value="MFA9460100.1"/>
    <property type="molecule type" value="Genomic_DNA"/>
</dbReference>
<keyword evidence="3" id="KW-0325">Glycoprotein</keyword>
<dbReference type="InterPro" id="IPR028994">
    <property type="entry name" value="Integrin_alpha_N"/>
</dbReference>
<dbReference type="Proteomes" id="UP001575181">
    <property type="component" value="Unassembled WGS sequence"/>
</dbReference>
<protein>
    <submittedName>
        <fullName evidence="4">WD40 repeat domain-containing protein</fullName>
    </submittedName>
</protein>
<keyword evidence="2" id="KW-0677">Repeat</keyword>
<dbReference type="InterPro" id="IPR013519">
    <property type="entry name" value="Int_alpha_beta-p"/>
</dbReference>
<organism evidence="4 5">
    <name type="scientific">Thiohalorhabdus methylotrophus</name>
    <dbReference type="NCBI Taxonomy" id="3242694"/>
    <lineage>
        <taxon>Bacteria</taxon>
        <taxon>Pseudomonadati</taxon>
        <taxon>Pseudomonadota</taxon>
        <taxon>Gammaproteobacteria</taxon>
        <taxon>Thiohalorhabdales</taxon>
        <taxon>Thiohalorhabdaceae</taxon>
        <taxon>Thiohalorhabdus</taxon>
    </lineage>
</organism>
<evidence type="ECO:0000256" key="2">
    <source>
        <dbReference type="ARBA" id="ARBA00022737"/>
    </source>
</evidence>
<name>A0ABV4TVH4_9GAMM</name>
<evidence type="ECO:0000256" key="3">
    <source>
        <dbReference type="ARBA" id="ARBA00023180"/>
    </source>
</evidence>
<dbReference type="InterPro" id="IPR011047">
    <property type="entry name" value="Quinoprotein_ADH-like_sf"/>
</dbReference>
<dbReference type="PANTHER" id="PTHR36220:SF1">
    <property type="entry name" value="GAMMA TUBULIN COMPLEX COMPONENT C-TERMINAL DOMAIN-CONTAINING PROTEIN"/>
    <property type="match status" value="1"/>
</dbReference>
<accession>A0ABV4TVH4</accession>
<dbReference type="Pfam" id="PF14312">
    <property type="entry name" value="FG-GAP_2"/>
    <property type="match status" value="2"/>
</dbReference>
<evidence type="ECO:0000313" key="4">
    <source>
        <dbReference type="EMBL" id="MFA9460100.1"/>
    </source>
</evidence>
<dbReference type="PANTHER" id="PTHR36220">
    <property type="entry name" value="UNNAMED PRODUCT"/>
    <property type="match status" value="1"/>
</dbReference>
<keyword evidence="1" id="KW-0732">Signal</keyword>
<dbReference type="PROSITE" id="PS51470">
    <property type="entry name" value="FG_GAP"/>
    <property type="match status" value="1"/>
</dbReference>